<name>F1Z7U6_9SPHN</name>
<dbReference type="InParanoid" id="F1Z7U6"/>
<dbReference type="AlphaFoldDB" id="F1Z7U6"/>
<organism evidence="1 2">
    <name type="scientific">Novosphingobium nitrogenifigens DSM 19370</name>
    <dbReference type="NCBI Taxonomy" id="983920"/>
    <lineage>
        <taxon>Bacteria</taxon>
        <taxon>Pseudomonadati</taxon>
        <taxon>Pseudomonadota</taxon>
        <taxon>Alphaproteobacteria</taxon>
        <taxon>Sphingomonadales</taxon>
        <taxon>Sphingomonadaceae</taxon>
        <taxon>Novosphingobium</taxon>
    </lineage>
</organism>
<evidence type="ECO:0000313" key="2">
    <source>
        <dbReference type="Proteomes" id="UP000004728"/>
    </source>
</evidence>
<dbReference type="EMBL" id="AEWJ01000037">
    <property type="protein sequence ID" value="EGD59279.1"/>
    <property type="molecule type" value="Genomic_DNA"/>
</dbReference>
<reference evidence="1 2" key="1">
    <citation type="journal article" date="2012" name="J. Bacteriol.">
        <title>Draft Genome Sequence of Novosphingobium nitrogenifigens Y88T.</title>
        <authorList>
            <person name="Strabala T.J."/>
            <person name="Macdonald L."/>
            <person name="Liu V."/>
            <person name="Smit A.M."/>
        </authorList>
    </citation>
    <scope>NUCLEOTIDE SEQUENCE [LARGE SCALE GENOMIC DNA]</scope>
    <source>
        <strain evidence="1 2">DSM 19370</strain>
    </source>
</reference>
<dbReference type="STRING" id="983920.Y88_1341"/>
<evidence type="ECO:0000313" key="1">
    <source>
        <dbReference type="EMBL" id="EGD59279.1"/>
    </source>
</evidence>
<sequence length="143" mass="15866">MALSSTAEIERHTLAFLDRTLPKAEWTHEGHFAAALWLARHRPDLATPEAMRPLIMTYNEAVGGENTDTGGYHHTITCASIRAAQACLAKVDTEAPLEEVLAGLMASAFGKSDWLLAHWNRDTLFSLEARRGWVEPDLEPLPF</sequence>
<proteinExistence type="predicted"/>
<comment type="caution">
    <text evidence="1">The sequence shown here is derived from an EMBL/GenBank/DDBJ whole genome shotgun (WGS) entry which is preliminary data.</text>
</comment>
<dbReference type="eggNOG" id="ENOG50331PP">
    <property type="taxonomic scope" value="Bacteria"/>
</dbReference>
<protein>
    <submittedName>
        <fullName evidence="1">Uncharacterized protein</fullName>
    </submittedName>
</protein>
<dbReference type="OrthoDB" id="117988at2"/>
<dbReference type="Proteomes" id="UP000004728">
    <property type="component" value="Unassembled WGS sequence"/>
</dbReference>
<dbReference type="RefSeq" id="WP_008065220.1">
    <property type="nucleotide sequence ID" value="NZ_AQWK01000001.1"/>
</dbReference>
<accession>F1Z7U6</accession>
<dbReference type="HOGENOM" id="CLU_142891_0_0_5"/>
<keyword evidence="2" id="KW-1185">Reference proteome</keyword>
<gene>
    <name evidence="1" type="ORF">Y88_1341</name>
</gene>